<evidence type="ECO:0000313" key="2">
    <source>
        <dbReference type="Proteomes" id="UP000010480"/>
    </source>
</evidence>
<dbReference type="Proteomes" id="UP000010480">
    <property type="component" value="Chromosome"/>
</dbReference>
<dbReference type="HOGENOM" id="CLU_2507109_0_0_3"/>
<evidence type="ECO:0008006" key="3">
    <source>
        <dbReference type="Google" id="ProtNLM"/>
    </source>
</evidence>
<protein>
    <recommendedName>
        <fullName evidence="3">SAP domain-containing protein</fullName>
    </recommendedName>
</protein>
<sequence length="85" mass="10152">MKIESLNKKELENYCHKYGIKIQSNNTKKQLLELINKDKFNKITNAIKQGKQLELLISQIRLISEEYAYQLKMQIDLRVDINRLE</sequence>
<dbReference type="eggNOG" id="ENOG5032KKK">
    <property type="taxonomic scope" value="Bacteria"/>
</dbReference>
<dbReference type="STRING" id="755178.Cyan10605_1165"/>
<dbReference type="REBASE" id="58407">
    <property type="entry name" value="Cap10605ORF1163P"/>
</dbReference>
<gene>
    <name evidence="1" type="ordered locus">Cyan10605_1165</name>
</gene>
<accession>K9Z3H5</accession>
<dbReference type="EMBL" id="CP003947">
    <property type="protein sequence ID" value="AFZ53287.1"/>
    <property type="molecule type" value="Genomic_DNA"/>
</dbReference>
<keyword evidence="2" id="KW-1185">Reference proteome</keyword>
<dbReference type="KEGG" id="can:Cyan10605_1165"/>
<dbReference type="AlphaFoldDB" id="K9Z3H5"/>
<organism evidence="1 2">
    <name type="scientific">Cyanobacterium aponinum (strain PCC 10605)</name>
    <dbReference type="NCBI Taxonomy" id="755178"/>
    <lineage>
        <taxon>Bacteria</taxon>
        <taxon>Bacillati</taxon>
        <taxon>Cyanobacteriota</taxon>
        <taxon>Cyanophyceae</taxon>
        <taxon>Oscillatoriophycideae</taxon>
        <taxon>Chroococcales</taxon>
        <taxon>Geminocystaceae</taxon>
        <taxon>Cyanobacterium</taxon>
    </lineage>
</organism>
<evidence type="ECO:0000313" key="1">
    <source>
        <dbReference type="EMBL" id="AFZ53287.1"/>
    </source>
</evidence>
<reference evidence="2" key="1">
    <citation type="journal article" date="2013" name="Proc. Natl. Acad. Sci. U.S.A.">
        <title>Improving the coverage of the cyanobacterial phylum using diversity-driven genome sequencing.</title>
        <authorList>
            <person name="Shih P.M."/>
            <person name="Wu D."/>
            <person name="Latifi A."/>
            <person name="Axen S.D."/>
            <person name="Fewer D.P."/>
            <person name="Talla E."/>
            <person name="Calteau A."/>
            <person name="Cai F."/>
            <person name="Tandeau de Marsac N."/>
            <person name="Rippka R."/>
            <person name="Herdman M."/>
            <person name="Sivonen K."/>
            <person name="Coursin T."/>
            <person name="Laurent T."/>
            <person name="Goodwin L."/>
            <person name="Nolan M."/>
            <person name="Davenport K.W."/>
            <person name="Han C.S."/>
            <person name="Rubin E.M."/>
            <person name="Eisen J.A."/>
            <person name="Woyke T."/>
            <person name="Gugger M."/>
            <person name="Kerfeld C.A."/>
        </authorList>
    </citation>
    <scope>NUCLEOTIDE SEQUENCE [LARGE SCALE GENOMIC DNA]</scope>
    <source>
        <strain evidence="2">PCC 10605</strain>
    </source>
</reference>
<name>K9Z3H5_CYAAP</name>
<proteinExistence type="predicted"/>
<dbReference type="RefSeq" id="WP_015219016.1">
    <property type="nucleotide sequence ID" value="NC_019776.1"/>
</dbReference>